<dbReference type="PANTHER" id="PTHR48090:SF7">
    <property type="entry name" value="RFBJ PROTEIN"/>
    <property type="match status" value="1"/>
</dbReference>
<name>A0A7D6BGF6_FERL1</name>
<dbReference type="Gene3D" id="3.90.550.10">
    <property type="entry name" value="Spore Coat Polysaccharide Biosynthesis Protein SpsA, Chain A"/>
    <property type="match status" value="1"/>
</dbReference>
<sequence>MFTVVVPAYNEEENIGNFLKELVKEAKDIIVVDDGSTDSTYSIAKKFKVRVIRHKRNMGKSQAIITGLKTARSKAVVLIDGDNQLSPRYIPAFVKELEKCDLVIGNRFLAGAKFPFSRLIANLLIIKLVSLKIPEVGDPLNGLRALRRSKFKDLEGDGFGVDLDMLFKAKKKNLRIRQLPVAADYSIQKEMSLSDYIKKTFRYGQILLQAIEFLLASG</sequence>
<dbReference type="Pfam" id="PF00535">
    <property type="entry name" value="Glycos_transf_2"/>
    <property type="match status" value="1"/>
</dbReference>
<organism evidence="2 3">
    <name type="scientific">Fermentimicrarchaeum limneticum</name>
    <dbReference type="NCBI Taxonomy" id="2795018"/>
    <lineage>
        <taxon>Archaea</taxon>
        <taxon>Candidatus Micrarchaeota</taxon>
        <taxon>Candidatus Fermentimicrarchaeales</taxon>
        <taxon>Candidatus Fermentimicrarchaeaceae</taxon>
        <taxon>Candidatus Fermentimicrarchaeum</taxon>
    </lineage>
</organism>
<evidence type="ECO:0000313" key="3">
    <source>
        <dbReference type="Proteomes" id="UP000510821"/>
    </source>
</evidence>
<feature type="domain" description="Glycosyltransferase 2-like" evidence="1">
    <location>
        <begin position="3"/>
        <end position="153"/>
    </location>
</feature>
<dbReference type="InterPro" id="IPR001173">
    <property type="entry name" value="Glyco_trans_2-like"/>
</dbReference>
<evidence type="ECO:0000259" key="1">
    <source>
        <dbReference type="Pfam" id="PF00535"/>
    </source>
</evidence>
<accession>A0A7D6BGF6</accession>
<dbReference type="InterPro" id="IPR050256">
    <property type="entry name" value="Glycosyltransferase_2"/>
</dbReference>
<dbReference type="AlphaFoldDB" id="A0A7D6BGF6"/>
<dbReference type="KEGG" id="flt:Sv326_1245"/>
<dbReference type="InterPro" id="IPR029044">
    <property type="entry name" value="Nucleotide-diphossugar_trans"/>
</dbReference>
<dbReference type="PANTHER" id="PTHR48090">
    <property type="entry name" value="UNDECAPRENYL-PHOSPHATE 4-DEOXY-4-FORMAMIDO-L-ARABINOSE TRANSFERASE-RELATED"/>
    <property type="match status" value="1"/>
</dbReference>
<proteinExistence type="predicted"/>
<dbReference type="EMBL" id="CP058998">
    <property type="protein sequence ID" value="QLJ53420.1"/>
    <property type="molecule type" value="Genomic_DNA"/>
</dbReference>
<gene>
    <name evidence="2" type="ORF">Sv326_1245</name>
</gene>
<dbReference type="CDD" id="cd04179">
    <property type="entry name" value="DPM_DPG-synthase_like"/>
    <property type="match status" value="1"/>
</dbReference>
<evidence type="ECO:0000313" key="2">
    <source>
        <dbReference type="EMBL" id="QLJ53420.1"/>
    </source>
</evidence>
<dbReference type="Proteomes" id="UP000510821">
    <property type="component" value="Chromosome"/>
</dbReference>
<dbReference type="SUPFAM" id="SSF53448">
    <property type="entry name" value="Nucleotide-diphospho-sugar transferases"/>
    <property type="match status" value="1"/>
</dbReference>
<reference evidence="3" key="1">
    <citation type="submission" date="2020-07" db="EMBL/GenBank/DDBJ databases">
        <title>Metabolic diversity and evolutionary history of the archaeal phylum ###Micrarchaeota### uncovered from a freshwater lake metagenome.</title>
        <authorList>
            <person name="Kadnikov V.V."/>
            <person name="Savvichev A.S."/>
            <person name="Mardanov A.V."/>
            <person name="Beletsky A.V."/>
            <person name="Chupakov A.V."/>
            <person name="Kokryatskaya N.M."/>
            <person name="Pimenov N.V."/>
            <person name="Ravin N.V."/>
        </authorList>
    </citation>
    <scope>NUCLEOTIDE SEQUENCE [LARGE SCALE GENOMIC DNA]</scope>
</reference>
<protein>
    <recommendedName>
        <fullName evidence="1">Glycosyltransferase 2-like domain-containing protein</fullName>
    </recommendedName>
</protein>